<dbReference type="InterPro" id="IPR056884">
    <property type="entry name" value="NPHP3-like_N"/>
</dbReference>
<keyword evidence="5" id="KW-1185">Reference proteome</keyword>
<protein>
    <recommendedName>
        <fullName evidence="3">NACHT domain-containing protein</fullName>
    </recommendedName>
</protein>
<dbReference type="InterPro" id="IPR036770">
    <property type="entry name" value="Ankyrin_rpt-contain_sf"/>
</dbReference>
<evidence type="ECO:0000256" key="2">
    <source>
        <dbReference type="PROSITE-ProRule" id="PRU00023"/>
    </source>
</evidence>
<proteinExistence type="predicted"/>
<evidence type="ECO:0000256" key="1">
    <source>
        <dbReference type="ARBA" id="ARBA00022737"/>
    </source>
</evidence>
<evidence type="ECO:0000313" key="4">
    <source>
        <dbReference type="EMBL" id="KAI0292465.1"/>
    </source>
</evidence>
<dbReference type="Pfam" id="PF22939">
    <property type="entry name" value="WHD_GPIID"/>
    <property type="match status" value="1"/>
</dbReference>
<evidence type="ECO:0000313" key="5">
    <source>
        <dbReference type="Proteomes" id="UP001203297"/>
    </source>
</evidence>
<comment type="caution">
    <text evidence="4">The sequence shown here is derived from an EMBL/GenBank/DDBJ whole genome shotgun (WGS) entry which is preliminary data.</text>
</comment>
<name>A0AAD4QIF4_9AGAM</name>
<dbReference type="Pfam" id="PF24883">
    <property type="entry name" value="NPHP3_N"/>
    <property type="match status" value="1"/>
</dbReference>
<dbReference type="PANTHER" id="PTHR10039:SF16">
    <property type="entry name" value="GPI INOSITOL-DEACYLASE"/>
    <property type="match status" value="1"/>
</dbReference>
<dbReference type="PROSITE" id="PS50297">
    <property type="entry name" value="ANK_REP_REGION"/>
    <property type="match status" value="1"/>
</dbReference>
<organism evidence="4 5">
    <name type="scientific">Multifurca ochricompacta</name>
    <dbReference type="NCBI Taxonomy" id="376703"/>
    <lineage>
        <taxon>Eukaryota</taxon>
        <taxon>Fungi</taxon>
        <taxon>Dikarya</taxon>
        <taxon>Basidiomycota</taxon>
        <taxon>Agaricomycotina</taxon>
        <taxon>Agaricomycetes</taxon>
        <taxon>Russulales</taxon>
        <taxon>Russulaceae</taxon>
        <taxon>Multifurca</taxon>
    </lineage>
</organism>
<evidence type="ECO:0000259" key="3">
    <source>
        <dbReference type="PROSITE" id="PS50837"/>
    </source>
</evidence>
<dbReference type="EMBL" id="WTXG01000121">
    <property type="protein sequence ID" value="KAI0292465.1"/>
    <property type="molecule type" value="Genomic_DNA"/>
</dbReference>
<dbReference type="SUPFAM" id="SSF52540">
    <property type="entry name" value="P-loop containing nucleoside triphosphate hydrolases"/>
    <property type="match status" value="1"/>
</dbReference>
<reference evidence="4" key="1">
    <citation type="journal article" date="2022" name="New Phytol.">
        <title>Evolutionary transition to the ectomycorrhizal habit in the genomes of a hyperdiverse lineage of mushroom-forming fungi.</title>
        <authorList>
            <person name="Looney B."/>
            <person name="Miyauchi S."/>
            <person name="Morin E."/>
            <person name="Drula E."/>
            <person name="Courty P.E."/>
            <person name="Kohler A."/>
            <person name="Kuo A."/>
            <person name="LaButti K."/>
            <person name="Pangilinan J."/>
            <person name="Lipzen A."/>
            <person name="Riley R."/>
            <person name="Andreopoulos W."/>
            <person name="He G."/>
            <person name="Johnson J."/>
            <person name="Nolan M."/>
            <person name="Tritt A."/>
            <person name="Barry K.W."/>
            <person name="Grigoriev I.V."/>
            <person name="Nagy L.G."/>
            <person name="Hibbett D."/>
            <person name="Henrissat B."/>
            <person name="Matheny P.B."/>
            <person name="Labbe J."/>
            <person name="Martin F.M."/>
        </authorList>
    </citation>
    <scope>NUCLEOTIDE SEQUENCE</scope>
    <source>
        <strain evidence="4">BPL690</strain>
    </source>
</reference>
<dbReference type="PANTHER" id="PTHR10039">
    <property type="entry name" value="AMELOGENIN"/>
    <property type="match status" value="1"/>
</dbReference>
<dbReference type="InterPro" id="IPR027417">
    <property type="entry name" value="P-loop_NTPase"/>
</dbReference>
<feature type="repeat" description="ANK" evidence="2">
    <location>
        <begin position="546"/>
        <end position="578"/>
    </location>
</feature>
<dbReference type="SUPFAM" id="SSF48403">
    <property type="entry name" value="Ankyrin repeat"/>
    <property type="match status" value="1"/>
</dbReference>
<dbReference type="InterPro" id="IPR007111">
    <property type="entry name" value="NACHT_NTPase"/>
</dbReference>
<keyword evidence="2" id="KW-0040">ANK repeat</keyword>
<dbReference type="Pfam" id="PF12796">
    <property type="entry name" value="Ank_2"/>
    <property type="match status" value="1"/>
</dbReference>
<dbReference type="PROSITE" id="PS50837">
    <property type="entry name" value="NACHT"/>
    <property type="match status" value="1"/>
</dbReference>
<dbReference type="AlphaFoldDB" id="A0AAD4QIF4"/>
<dbReference type="PROSITE" id="PS50088">
    <property type="entry name" value="ANK_REPEAT"/>
    <property type="match status" value="1"/>
</dbReference>
<dbReference type="InterPro" id="IPR002110">
    <property type="entry name" value="Ankyrin_rpt"/>
</dbReference>
<dbReference type="Gene3D" id="3.40.50.300">
    <property type="entry name" value="P-loop containing nucleotide triphosphate hydrolases"/>
    <property type="match status" value="1"/>
</dbReference>
<dbReference type="Gene3D" id="1.25.40.20">
    <property type="entry name" value="Ankyrin repeat-containing domain"/>
    <property type="match status" value="1"/>
</dbReference>
<accession>A0AAD4QIF4</accession>
<feature type="domain" description="NACHT" evidence="3">
    <location>
        <begin position="27"/>
        <end position="175"/>
    </location>
</feature>
<dbReference type="InterPro" id="IPR054471">
    <property type="entry name" value="GPIID_WHD"/>
</dbReference>
<keyword evidence="1" id="KW-0677">Repeat</keyword>
<dbReference type="Proteomes" id="UP001203297">
    <property type="component" value="Unassembled WGS sequence"/>
</dbReference>
<sequence length="609" mass="67919">MRKAHHGGTGTWLIEGDGFTEWKNNGTLLWIHGKPGSGKSVLCSTIIQEFIRMREAGLASIGYFYFDRENTEMQDARGLVSSLLIQLSEQSELCSEIISRLYSAHATGSEQAGDDALLECLKDMLSIPGQGPIYLILDGLDQSPDDPSARESVLDLIQLLVQLGHPHLHICVSSRIEADIRAVLRPLASQTICLDEQSGQAEDINNYINSFIKTNANTSQWKDEDKEFVIKKVSEEADGMFRWAHCRLNQLRRCLPEGIQQTLGEFPKTMEEEYERILLDIDANKWKCASRLFRCIAVAARPLHVSELAEFLALDFKPTEFPTLEAGWRPKDPEYAVLATCSSFIHIVNVNGSLVVQFSHLSMKQFLTSNGLTAQGGPVSRYHFPIEAAHDTVAQGCLAALLHLDEHVNRSSIANFPLASYAAQHFPIHAPSQYAQSYIRNALKHLFDANKPHFAIWVWIYDVDDTSEQLMTSETPSQPKATPLYYASLLGFHDIVQWLLSRKSSGLNDSVGYYGTPLIAASAKGHYEIASLLIIYRANVNVNGPDGRTALYSAIEVGQQGLVQLLLEYGANTSYQDNSGRTALDIARDRGRKEIVQLLLDHHNQMLSF</sequence>
<gene>
    <name evidence="4" type="ORF">B0F90DRAFT_1822883</name>
</gene>
<dbReference type="SMART" id="SM00248">
    <property type="entry name" value="ANK"/>
    <property type="match status" value="4"/>
</dbReference>